<reference evidence="1" key="2">
    <citation type="journal article" date="2022" name="New Phytol.">
        <title>Evolutionary transition to the ectomycorrhizal habit in the genomes of a hyperdiverse lineage of mushroom-forming fungi.</title>
        <authorList>
            <person name="Looney B."/>
            <person name="Miyauchi S."/>
            <person name="Morin E."/>
            <person name="Drula E."/>
            <person name="Courty P.E."/>
            <person name="Kohler A."/>
            <person name="Kuo A."/>
            <person name="LaButti K."/>
            <person name="Pangilinan J."/>
            <person name="Lipzen A."/>
            <person name="Riley R."/>
            <person name="Andreopoulos W."/>
            <person name="He G."/>
            <person name="Johnson J."/>
            <person name="Nolan M."/>
            <person name="Tritt A."/>
            <person name="Barry K.W."/>
            <person name="Grigoriev I.V."/>
            <person name="Nagy L.G."/>
            <person name="Hibbett D."/>
            <person name="Henrissat B."/>
            <person name="Matheny P.B."/>
            <person name="Labbe J."/>
            <person name="Martin F.M."/>
        </authorList>
    </citation>
    <scope>NUCLEOTIDE SEQUENCE</scope>
    <source>
        <strain evidence="1">HHB10654</strain>
    </source>
</reference>
<accession>A0ACB8SNZ6</accession>
<dbReference type="Proteomes" id="UP000814140">
    <property type="component" value="Unassembled WGS sequence"/>
</dbReference>
<organism evidence="1 2">
    <name type="scientific">Artomyces pyxidatus</name>
    <dbReference type="NCBI Taxonomy" id="48021"/>
    <lineage>
        <taxon>Eukaryota</taxon>
        <taxon>Fungi</taxon>
        <taxon>Dikarya</taxon>
        <taxon>Basidiomycota</taxon>
        <taxon>Agaricomycotina</taxon>
        <taxon>Agaricomycetes</taxon>
        <taxon>Russulales</taxon>
        <taxon>Auriscalpiaceae</taxon>
        <taxon>Artomyces</taxon>
    </lineage>
</organism>
<name>A0ACB8SNZ6_9AGAM</name>
<dbReference type="EMBL" id="MU277239">
    <property type="protein sequence ID" value="KAI0058079.1"/>
    <property type="molecule type" value="Genomic_DNA"/>
</dbReference>
<comment type="caution">
    <text evidence="1">The sequence shown here is derived from an EMBL/GenBank/DDBJ whole genome shotgun (WGS) entry which is preliminary data.</text>
</comment>
<gene>
    <name evidence="1" type="ORF">BV25DRAFT_1312709</name>
</gene>
<evidence type="ECO:0000313" key="1">
    <source>
        <dbReference type="EMBL" id="KAI0058079.1"/>
    </source>
</evidence>
<protein>
    <submittedName>
        <fullName evidence="1">MFS general substrate transporter</fullName>
    </submittedName>
</protein>
<evidence type="ECO:0000313" key="2">
    <source>
        <dbReference type="Proteomes" id="UP000814140"/>
    </source>
</evidence>
<sequence>MRHAIQTETCSSSVVATAQPHIASTFNRLDLQSYIGTTYLLTSTVFLPFFGSVADVYGRHFALQSSLAFFTVGSAISTGAMSMPTMLVGRGVAGIGAAGMLTVVRVILSDSRSLNDNNWQNAILFFLYTIGYCTGPVIGGALSSISFRWIFAINLPAGVLAMLVSFLILRTRTKKEADPSLRGYTRIQRIAKLDWIGSFFFIGGGILILLALNWGSTAKWNDAKVIASFVVGGVLFALCLSWEYLLERKQKAETPSKSALFNAVPMIPLDMFRSFDVIAVSSASFVSGMIMLVMFYFVSIFFAIVNGYSATKAGTQLLFFAPGMGAGSLVALRIVHFTRQPRYPIILGGIVATVGIGIVSTAVSNNHSSLIKGSLFMSGFGIGLGVGPIATHARFSQTDERVAVVTALILFFRSFGGTVGLAQCGAVLNGKVTAYLKSLVESGAISASDASSLQLSGSNLGSIGSIQALPTSLQQYVKNGFQEGTRWAFISLIPWAGVAVIITLFLSKTRTTGTKREPEPSAVELVSDGEKKVSKEALAHVELRKV</sequence>
<proteinExistence type="predicted"/>
<keyword evidence="2" id="KW-1185">Reference proteome</keyword>
<reference evidence="1" key="1">
    <citation type="submission" date="2021-03" db="EMBL/GenBank/DDBJ databases">
        <authorList>
            <consortium name="DOE Joint Genome Institute"/>
            <person name="Ahrendt S."/>
            <person name="Looney B.P."/>
            <person name="Miyauchi S."/>
            <person name="Morin E."/>
            <person name="Drula E."/>
            <person name="Courty P.E."/>
            <person name="Chicoki N."/>
            <person name="Fauchery L."/>
            <person name="Kohler A."/>
            <person name="Kuo A."/>
            <person name="Labutti K."/>
            <person name="Pangilinan J."/>
            <person name="Lipzen A."/>
            <person name="Riley R."/>
            <person name="Andreopoulos W."/>
            <person name="He G."/>
            <person name="Johnson J."/>
            <person name="Barry K.W."/>
            <person name="Grigoriev I.V."/>
            <person name="Nagy L."/>
            <person name="Hibbett D."/>
            <person name="Henrissat B."/>
            <person name="Matheny P.B."/>
            <person name="Labbe J."/>
            <person name="Martin F."/>
        </authorList>
    </citation>
    <scope>NUCLEOTIDE SEQUENCE</scope>
    <source>
        <strain evidence="1">HHB10654</strain>
    </source>
</reference>